<dbReference type="EMBL" id="JWIR02000022">
    <property type="protein sequence ID" value="KKB41445.1"/>
    <property type="molecule type" value="Genomic_DNA"/>
</dbReference>
<dbReference type="Proteomes" id="UP000031563">
    <property type="component" value="Unassembled WGS sequence"/>
</dbReference>
<feature type="transmembrane region" description="Helical" evidence="1">
    <location>
        <begin position="43"/>
        <end position="64"/>
    </location>
</feature>
<accession>A0A0F5I827</accession>
<feature type="transmembrane region" description="Helical" evidence="1">
    <location>
        <begin position="101"/>
        <end position="118"/>
    </location>
</feature>
<feature type="transmembrane region" description="Helical" evidence="1">
    <location>
        <begin position="124"/>
        <end position="143"/>
    </location>
</feature>
<keyword evidence="1" id="KW-0472">Membrane</keyword>
<evidence type="ECO:0000256" key="1">
    <source>
        <dbReference type="SAM" id="Phobius"/>
    </source>
</evidence>
<evidence type="ECO:0000313" key="3">
    <source>
        <dbReference type="Proteomes" id="UP000031563"/>
    </source>
</evidence>
<evidence type="ECO:0000313" key="2">
    <source>
        <dbReference type="EMBL" id="KKB41445.1"/>
    </source>
</evidence>
<gene>
    <name evidence="2" type="ORF">QY95_00764</name>
</gene>
<comment type="caution">
    <text evidence="2">The sequence shown here is derived from an EMBL/GenBank/DDBJ whole genome shotgun (WGS) entry which is preliminary data.</text>
</comment>
<keyword evidence="1" id="KW-0812">Transmembrane</keyword>
<dbReference type="AlphaFoldDB" id="A0A0F5I0B0"/>
<dbReference type="OrthoDB" id="2427847at2"/>
<feature type="transmembrane region" description="Helical" evidence="1">
    <location>
        <begin position="76"/>
        <end position="94"/>
    </location>
</feature>
<dbReference type="STRING" id="1221996.QY95_00764"/>
<keyword evidence="1" id="KW-1133">Transmembrane helix</keyword>
<organism evidence="2 3">
    <name type="scientific">Bacillus thermotolerans</name>
    <name type="common">Quasibacillus thermotolerans</name>
    <dbReference type="NCBI Taxonomy" id="1221996"/>
    <lineage>
        <taxon>Bacteria</taxon>
        <taxon>Bacillati</taxon>
        <taxon>Bacillota</taxon>
        <taxon>Bacilli</taxon>
        <taxon>Bacillales</taxon>
        <taxon>Bacillaceae</taxon>
        <taxon>Bacillus</taxon>
    </lineage>
</organism>
<keyword evidence="3" id="KW-1185">Reference proteome</keyword>
<proteinExistence type="predicted"/>
<feature type="transmembrane region" description="Helical" evidence="1">
    <location>
        <begin position="12"/>
        <end position="31"/>
    </location>
</feature>
<dbReference type="RefSeq" id="WP_052717117.1">
    <property type="nucleotide sequence ID" value="NZ_JWIQ02000010.1"/>
</dbReference>
<accession>A0A0F5I0B0</accession>
<protein>
    <submittedName>
        <fullName evidence="2">Uncharacterized protein</fullName>
    </submittedName>
</protein>
<reference evidence="2" key="1">
    <citation type="submission" date="2015-02" db="EMBL/GenBank/DDBJ databases">
        <title>Genome Assembly of Bacillaceae bacterium MTCC 8252.</title>
        <authorList>
            <person name="Verma A."/>
            <person name="Khatri I."/>
            <person name="Mual P."/>
            <person name="Subramanian S."/>
            <person name="Krishnamurthi S."/>
        </authorList>
    </citation>
    <scope>NUCLEOTIDE SEQUENCE [LARGE SCALE GENOMIC DNA]</scope>
    <source>
        <strain evidence="2">MTCC 8252</strain>
    </source>
</reference>
<name>A0A0F5I0B0_BACTR</name>
<sequence>MNWWTIGSLTVPASQIAMVIAFLLAALILWLKKERLMLDVYGNAVFVFIFTWKLSILLFNFSIVKQTPLSLLYFNGGWKGVWLGAALALMYLAWRCPREKYMLAAWVWMLVLIVFGMADSLLTGQAGVLAFLQFAGGVALLAIPRREAGRTVWLLTLWQLLFMSLADELFSPSSLLYVSVACFFTFIGRRKHVG</sequence>